<evidence type="ECO:0008006" key="3">
    <source>
        <dbReference type="Google" id="ProtNLM"/>
    </source>
</evidence>
<gene>
    <name evidence="1" type="ORF">CHI95_22560</name>
</gene>
<accession>A0A264VLV1</accession>
<dbReference type="Proteomes" id="UP000216001">
    <property type="component" value="Unassembled WGS sequence"/>
</dbReference>
<organism evidence="1 2">
    <name type="scientific">Providencia rettgeri</name>
    <dbReference type="NCBI Taxonomy" id="587"/>
    <lineage>
        <taxon>Bacteria</taxon>
        <taxon>Pseudomonadati</taxon>
        <taxon>Pseudomonadota</taxon>
        <taxon>Gammaproteobacteria</taxon>
        <taxon>Enterobacterales</taxon>
        <taxon>Morganellaceae</taxon>
        <taxon>Providencia</taxon>
    </lineage>
</organism>
<name>A0A264VLV1_PRORE</name>
<reference evidence="1 2" key="1">
    <citation type="submission" date="2017-07" db="EMBL/GenBank/DDBJ databases">
        <title>blaIMP-27 on transferable plasmids in Proteus mirabilis and Providencia rettgeri.</title>
        <authorList>
            <person name="Potter R."/>
        </authorList>
    </citation>
    <scope>NUCLEOTIDE SEQUENCE [LARGE SCALE GENOMIC DNA]</scope>
    <source>
        <strain evidence="1 2">PR1</strain>
    </source>
</reference>
<sequence length="125" mass="14448">MKPSDIYSEITEWLEVNHFSDGFDVQYRFWKDGQQLDKFIVIQRMGGGKPEEAITRDSYRMLLISEVDVGQSALEDLAFSIREALIRDHKIGCMTYVEPIGGINQSMSDRNRLVLEINFNTIISR</sequence>
<dbReference type="InterPro" id="IPR056950">
    <property type="entry name" value="Phage_tail_terminator_3"/>
</dbReference>
<evidence type="ECO:0000313" key="2">
    <source>
        <dbReference type="Proteomes" id="UP000216001"/>
    </source>
</evidence>
<dbReference type="AlphaFoldDB" id="A0A264VLV1"/>
<comment type="caution">
    <text evidence="1">The sequence shown here is derived from an EMBL/GenBank/DDBJ whole genome shotgun (WGS) entry which is preliminary data.</text>
</comment>
<dbReference type="Pfam" id="PF23842">
    <property type="entry name" value="Phage_tail_terminator_3"/>
    <property type="match status" value="1"/>
</dbReference>
<proteinExistence type="predicted"/>
<protein>
    <recommendedName>
        <fullName evidence="3">DUF3168 domain-containing protein</fullName>
    </recommendedName>
</protein>
<dbReference type="RefSeq" id="WP_094963019.1">
    <property type="nucleotide sequence ID" value="NZ_NOWC01000040.1"/>
</dbReference>
<evidence type="ECO:0000313" key="1">
    <source>
        <dbReference type="EMBL" id="OZS72291.1"/>
    </source>
</evidence>
<dbReference type="EMBL" id="NOWC01000040">
    <property type="protein sequence ID" value="OZS72291.1"/>
    <property type="molecule type" value="Genomic_DNA"/>
</dbReference>